<reference evidence="3 4" key="1">
    <citation type="submission" date="2018-06" db="EMBL/GenBank/DDBJ databases">
        <title>Combined omics and stable isotope probing to characterize newly discovered Mariana Back-Arc vent microbial communities.</title>
        <authorList>
            <person name="Trembath-Reichert E."/>
            <person name="Huber J.A."/>
        </authorList>
    </citation>
    <scope>NUCLEOTIDE SEQUENCE [LARGE SCALE GENOMIC DNA]</scope>
    <source>
        <strain evidence="3">MAG 24</strain>
    </source>
</reference>
<feature type="chain" id="PRO_5019357960" description="Pilus assembly protein PilP" evidence="2">
    <location>
        <begin position="24"/>
        <end position="168"/>
    </location>
</feature>
<organism evidence="3 4">
    <name type="scientific">SAR324 cluster bacterium</name>
    <dbReference type="NCBI Taxonomy" id="2024889"/>
    <lineage>
        <taxon>Bacteria</taxon>
        <taxon>Deltaproteobacteria</taxon>
        <taxon>SAR324 cluster</taxon>
    </lineage>
</organism>
<proteinExistence type="predicted"/>
<feature type="compositionally biased region" description="Polar residues" evidence="1">
    <location>
        <begin position="53"/>
        <end position="62"/>
    </location>
</feature>
<evidence type="ECO:0000256" key="2">
    <source>
        <dbReference type="SAM" id="SignalP"/>
    </source>
</evidence>
<keyword evidence="2" id="KW-0732">Signal</keyword>
<evidence type="ECO:0000313" key="4">
    <source>
        <dbReference type="Proteomes" id="UP000287176"/>
    </source>
</evidence>
<name>A0A432GLC2_9DELT</name>
<feature type="region of interest" description="Disordered" evidence="1">
    <location>
        <begin position="53"/>
        <end position="73"/>
    </location>
</feature>
<accession>A0A432GLC2</accession>
<comment type="caution">
    <text evidence="3">The sequence shown here is derived from an EMBL/GenBank/DDBJ whole genome shotgun (WGS) entry which is preliminary data.</text>
</comment>
<dbReference type="AlphaFoldDB" id="A0A432GLC2"/>
<dbReference type="Gene3D" id="2.30.30.830">
    <property type="match status" value="1"/>
</dbReference>
<evidence type="ECO:0000256" key="1">
    <source>
        <dbReference type="SAM" id="MobiDB-lite"/>
    </source>
</evidence>
<evidence type="ECO:0008006" key="5">
    <source>
        <dbReference type="Google" id="ProtNLM"/>
    </source>
</evidence>
<sequence length="168" mass="19199">MKYITWFLTSILLFQSTVSGVLAAKINQSEKPPAVTVKNPFRSLLLENKDLTSLTKSPSKPGTSRKKYSSQKKKQVLKQNVIAGVQEKPLIQKADFSLRVKELFQNLKLKDILETSEGRYALIDENKVTYFVQQGEWLGEVFVKHIDKNQVELKEIYGETTIILELKP</sequence>
<dbReference type="EMBL" id="QNZI01000177">
    <property type="protein sequence ID" value="RTZ84011.1"/>
    <property type="molecule type" value="Genomic_DNA"/>
</dbReference>
<gene>
    <name evidence="3" type="ORF">DSY94_07030</name>
</gene>
<dbReference type="Proteomes" id="UP000287176">
    <property type="component" value="Unassembled WGS sequence"/>
</dbReference>
<feature type="signal peptide" evidence="2">
    <location>
        <begin position="1"/>
        <end position="23"/>
    </location>
</feature>
<protein>
    <recommendedName>
        <fullName evidence="5">Pilus assembly protein PilP</fullName>
    </recommendedName>
</protein>
<feature type="compositionally biased region" description="Basic residues" evidence="1">
    <location>
        <begin position="63"/>
        <end position="73"/>
    </location>
</feature>
<evidence type="ECO:0000313" key="3">
    <source>
        <dbReference type="EMBL" id="RTZ84011.1"/>
    </source>
</evidence>